<reference evidence="8" key="5">
    <citation type="submission" date="2015-06" db="UniProtKB">
        <authorList>
            <consortium name="EnsemblFungi"/>
        </authorList>
    </citation>
    <scope>IDENTIFICATION</scope>
    <source>
        <strain evidence="8">ATCC 64411</strain>
    </source>
</reference>
<dbReference type="PANTHER" id="PTHR21964">
    <property type="entry name" value="BREAST CANCER METASTASIS-SUPPRESSOR 1"/>
    <property type="match status" value="1"/>
</dbReference>
<evidence type="ECO:0000256" key="2">
    <source>
        <dbReference type="ARBA" id="ARBA00022491"/>
    </source>
</evidence>
<feature type="compositionally biased region" description="Acidic residues" evidence="6">
    <location>
        <begin position="93"/>
        <end position="115"/>
    </location>
</feature>
<dbReference type="Proteomes" id="UP000011715">
    <property type="component" value="Unassembled WGS sequence"/>
</dbReference>
<feature type="compositionally biased region" description="Polar residues" evidence="6">
    <location>
        <begin position="146"/>
        <end position="155"/>
    </location>
</feature>
<evidence type="ECO:0000313" key="7">
    <source>
        <dbReference type="EMBL" id="KLU83482.1"/>
    </source>
</evidence>
<evidence type="ECO:0008006" key="10">
    <source>
        <dbReference type="Google" id="ProtNLM"/>
    </source>
</evidence>
<evidence type="ECO:0000313" key="8">
    <source>
        <dbReference type="EnsemblFungi" id="MAPG_02542T0"/>
    </source>
</evidence>
<keyword evidence="4" id="KW-0804">Transcription</keyword>
<reference evidence="9" key="1">
    <citation type="submission" date="2010-05" db="EMBL/GenBank/DDBJ databases">
        <title>The genome sequence of Magnaporthe poae strain ATCC 64411.</title>
        <authorList>
            <person name="Ma L.-J."/>
            <person name="Dead R."/>
            <person name="Young S."/>
            <person name="Zeng Q."/>
            <person name="Koehrsen M."/>
            <person name="Alvarado L."/>
            <person name="Berlin A."/>
            <person name="Chapman S.B."/>
            <person name="Chen Z."/>
            <person name="Freedman E."/>
            <person name="Gellesch M."/>
            <person name="Goldberg J."/>
            <person name="Griggs A."/>
            <person name="Gujja S."/>
            <person name="Heilman E.R."/>
            <person name="Heiman D."/>
            <person name="Hepburn T."/>
            <person name="Howarth C."/>
            <person name="Jen D."/>
            <person name="Larson L."/>
            <person name="Mehta T."/>
            <person name="Neiman D."/>
            <person name="Pearson M."/>
            <person name="Roberts A."/>
            <person name="Saif S."/>
            <person name="Shea T."/>
            <person name="Shenoy N."/>
            <person name="Sisk P."/>
            <person name="Stolte C."/>
            <person name="Sykes S."/>
            <person name="Walk T."/>
            <person name="White J."/>
            <person name="Yandava C."/>
            <person name="Haas B."/>
            <person name="Nusbaum C."/>
            <person name="Birren B."/>
        </authorList>
    </citation>
    <scope>NUCLEOTIDE SEQUENCE [LARGE SCALE GENOMIC DNA]</scope>
    <source>
        <strain evidence="9">ATCC 64411 / 73-15</strain>
    </source>
</reference>
<protein>
    <recommendedName>
        <fullName evidence="10">Transcriptional regulatory protein DEP1</fullName>
    </recommendedName>
</protein>
<feature type="compositionally biased region" description="Low complexity" evidence="6">
    <location>
        <begin position="334"/>
        <end position="344"/>
    </location>
</feature>
<comment type="subcellular location">
    <subcellularLocation>
        <location evidence="1">Nucleus</location>
    </subcellularLocation>
</comment>
<reference evidence="7" key="3">
    <citation type="submission" date="2011-03" db="EMBL/GenBank/DDBJ databases">
        <title>Annotation of Magnaporthe poae ATCC 64411.</title>
        <authorList>
            <person name="Ma L.-J."/>
            <person name="Dead R."/>
            <person name="Young S.K."/>
            <person name="Zeng Q."/>
            <person name="Gargeya S."/>
            <person name="Fitzgerald M."/>
            <person name="Haas B."/>
            <person name="Abouelleil A."/>
            <person name="Alvarado L."/>
            <person name="Arachchi H.M."/>
            <person name="Berlin A."/>
            <person name="Brown A."/>
            <person name="Chapman S.B."/>
            <person name="Chen Z."/>
            <person name="Dunbar C."/>
            <person name="Freedman E."/>
            <person name="Gearin G."/>
            <person name="Gellesch M."/>
            <person name="Goldberg J."/>
            <person name="Griggs A."/>
            <person name="Gujja S."/>
            <person name="Heiman D."/>
            <person name="Howarth C."/>
            <person name="Larson L."/>
            <person name="Lui A."/>
            <person name="MacDonald P.J.P."/>
            <person name="Mehta T."/>
            <person name="Montmayeur A."/>
            <person name="Murphy C."/>
            <person name="Neiman D."/>
            <person name="Pearson M."/>
            <person name="Priest M."/>
            <person name="Roberts A."/>
            <person name="Saif S."/>
            <person name="Shea T."/>
            <person name="Shenoy N."/>
            <person name="Sisk P."/>
            <person name="Stolte C."/>
            <person name="Sykes S."/>
            <person name="Yandava C."/>
            <person name="Wortman J."/>
            <person name="Nusbaum C."/>
            <person name="Birren B."/>
        </authorList>
    </citation>
    <scope>NUCLEOTIDE SEQUENCE</scope>
    <source>
        <strain evidence="7">ATCC 64411</strain>
    </source>
</reference>
<dbReference type="VEuPathDB" id="FungiDB:MAPG_02542"/>
<feature type="compositionally biased region" description="Polar residues" evidence="6">
    <location>
        <begin position="615"/>
        <end position="645"/>
    </location>
</feature>
<evidence type="ECO:0000313" key="9">
    <source>
        <dbReference type="Proteomes" id="UP000011715"/>
    </source>
</evidence>
<feature type="compositionally biased region" description="Basic and acidic residues" evidence="6">
    <location>
        <begin position="116"/>
        <end position="125"/>
    </location>
</feature>
<name>A0A0C4DRM9_MAGP6</name>
<dbReference type="Pfam" id="PF08598">
    <property type="entry name" value="Sds3"/>
    <property type="match status" value="1"/>
</dbReference>
<dbReference type="eggNOG" id="ENOG502S14R">
    <property type="taxonomic scope" value="Eukaryota"/>
</dbReference>
<reference evidence="8" key="4">
    <citation type="journal article" date="2015" name="G3 (Bethesda)">
        <title>Genome sequences of three phytopathogenic species of the Magnaporthaceae family of fungi.</title>
        <authorList>
            <person name="Okagaki L.H."/>
            <person name="Nunes C.C."/>
            <person name="Sailsbery J."/>
            <person name="Clay B."/>
            <person name="Brown D."/>
            <person name="John T."/>
            <person name="Oh Y."/>
            <person name="Young N."/>
            <person name="Fitzgerald M."/>
            <person name="Haas B.J."/>
            <person name="Zeng Q."/>
            <person name="Young S."/>
            <person name="Adiconis X."/>
            <person name="Fan L."/>
            <person name="Levin J.Z."/>
            <person name="Mitchell T.K."/>
            <person name="Okubara P.A."/>
            <person name="Farman M.L."/>
            <person name="Kohn L.M."/>
            <person name="Birren B."/>
            <person name="Ma L.-J."/>
            <person name="Dean R.A."/>
        </authorList>
    </citation>
    <scope>NUCLEOTIDE SEQUENCE</scope>
    <source>
        <strain evidence="8">ATCC 64411 / 73-15</strain>
    </source>
</reference>
<evidence type="ECO:0000256" key="3">
    <source>
        <dbReference type="ARBA" id="ARBA00023015"/>
    </source>
</evidence>
<keyword evidence="3" id="KW-0805">Transcription regulation</keyword>
<evidence type="ECO:0000256" key="4">
    <source>
        <dbReference type="ARBA" id="ARBA00023163"/>
    </source>
</evidence>
<feature type="region of interest" description="Disordered" evidence="6">
    <location>
        <begin position="612"/>
        <end position="690"/>
    </location>
</feature>
<proteinExistence type="predicted"/>
<dbReference type="InterPro" id="IPR013907">
    <property type="entry name" value="Sds3"/>
</dbReference>
<feature type="compositionally biased region" description="Acidic residues" evidence="6">
    <location>
        <begin position="353"/>
        <end position="362"/>
    </location>
</feature>
<feature type="compositionally biased region" description="Basic and acidic residues" evidence="6">
    <location>
        <begin position="381"/>
        <end position="391"/>
    </location>
</feature>
<evidence type="ECO:0000256" key="6">
    <source>
        <dbReference type="SAM" id="MobiDB-lite"/>
    </source>
</evidence>
<dbReference type="AlphaFoldDB" id="A0A0C4DRM9"/>
<evidence type="ECO:0000256" key="1">
    <source>
        <dbReference type="ARBA" id="ARBA00004123"/>
    </source>
</evidence>
<dbReference type="GO" id="GO:0010468">
    <property type="term" value="P:regulation of gene expression"/>
    <property type="evidence" value="ECO:0007669"/>
    <property type="project" value="UniProtKB-ARBA"/>
</dbReference>
<evidence type="ECO:0000256" key="5">
    <source>
        <dbReference type="ARBA" id="ARBA00023242"/>
    </source>
</evidence>
<gene>
    <name evidence="7" type="ORF">MAPG_02542</name>
</gene>
<dbReference type="STRING" id="644358.A0A0C4DRM9"/>
<keyword evidence="9" id="KW-1185">Reference proteome</keyword>
<accession>A0A0C4DRM9</accession>
<reference evidence="7" key="2">
    <citation type="submission" date="2010-05" db="EMBL/GenBank/DDBJ databases">
        <title>The Genome Sequence of Magnaporthe poae strain ATCC 64411.</title>
        <authorList>
            <consortium name="The Broad Institute Genome Sequencing Platform"/>
            <consortium name="Broad Institute Genome Sequencing Center for Infectious Disease"/>
            <person name="Ma L.-J."/>
            <person name="Dead R."/>
            <person name="Young S."/>
            <person name="Zeng Q."/>
            <person name="Koehrsen M."/>
            <person name="Alvarado L."/>
            <person name="Berlin A."/>
            <person name="Chapman S.B."/>
            <person name="Chen Z."/>
            <person name="Freedman E."/>
            <person name="Gellesch M."/>
            <person name="Goldberg J."/>
            <person name="Griggs A."/>
            <person name="Gujja S."/>
            <person name="Heilman E.R."/>
            <person name="Heiman D."/>
            <person name="Hepburn T."/>
            <person name="Howarth C."/>
            <person name="Jen D."/>
            <person name="Larson L."/>
            <person name="Mehta T."/>
            <person name="Neiman D."/>
            <person name="Pearson M."/>
            <person name="Roberts A."/>
            <person name="Saif S."/>
            <person name="Shea T."/>
            <person name="Shenoy N."/>
            <person name="Sisk P."/>
            <person name="Stolte C."/>
            <person name="Sykes S."/>
            <person name="Walk T."/>
            <person name="White J."/>
            <person name="Yandava C."/>
            <person name="Haas B."/>
            <person name="Nusbaum C."/>
            <person name="Birren B."/>
        </authorList>
    </citation>
    <scope>NUCLEOTIDE SEQUENCE</scope>
    <source>
        <strain evidence="7">ATCC 64411</strain>
    </source>
</reference>
<feature type="compositionally biased region" description="Low complexity" evidence="6">
    <location>
        <begin position="266"/>
        <end position="283"/>
    </location>
</feature>
<dbReference type="SMART" id="SM01401">
    <property type="entry name" value="Sds3"/>
    <property type="match status" value="1"/>
</dbReference>
<keyword evidence="5" id="KW-0539">Nucleus</keyword>
<dbReference type="EMBL" id="ADBL01000631">
    <property type="status" value="NOT_ANNOTATED_CDS"/>
    <property type="molecule type" value="Genomic_DNA"/>
</dbReference>
<dbReference type="OMA" id="DTPWANP"/>
<keyword evidence="2" id="KW-0678">Repressor</keyword>
<dbReference type="EMBL" id="GL876967">
    <property type="protein sequence ID" value="KLU83482.1"/>
    <property type="molecule type" value="Genomic_DNA"/>
</dbReference>
<dbReference type="GO" id="GO:0005654">
    <property type="term" value="C:nucleoplasm"/>
    <property type="evidence" value="ECO:0007669"/>
    <property type="project" value="UniProtKB-ARBA"/>
</dbReference>
<feature type="compositionally biased region" description="Acidic residues" evidence="6">
    <location>
        <begin position="53"/>
        <end position="65"/>
    </location>
</feature>
<feature type="region of interest" description="Disordered" evidence="6">
    <location>
        <begin position="1"/>
        <end position="391"/>
    </location>
</feature>
<dbReference type="OrthoDB" id="20886at2759"/>
<feature type="compositionally biased region" description="Polar residues" evidence="6">
    <location>
        <begin position="212"/>
        <end position="230"/>
    </location>
</feature>
<feature type="compositionally biased region" description="Acidic residues" evidence="6">
    <location>
        <begin position="370"/>
        <end position="380"/>
    </location>
</feature>
<dbReference type="EnsemblFungi" id="MAPG_02542T0">
    <property type="protein sequence ID" value="MAPG_02542T0"/>
    <property type="gene ID" value="MAPG_02542"/>
</dbReference>
<organism evidence="8 9">
    <name type="scientific">Magnaporthiopsis poae (strain ATCC 64411 / 73-15)</name>
    <name type="common">Kentucky bluegrass fungus</name>
    <name type="synonym">Magnaporthe poae</name>
    <dbReference type="NCBI Taxonomy" id="644358"/>
    <lineage>
        <taxon>Eukaryota</taxon>
        <taxon>Fungi</taxon>
        <taxon>Dikarya</taxon>
        <taxon>Ascomycota</taxon>
        <taxon>Pezizomycotina</taxon>
        <taxon>Sordariomycetes</taxon>
        <taxon>Sordariomycetidae</taxon>
        <taxon>Magnaporthales</taxon>
        <taxon>Magnaporthaceae</taxon>
        <taxon>Magnaporthiopsis</taxon>
    </lineage>
</organism>
<sequence>MVFVDVLAADRHRHPPHPSMAVRDATVPTPVSSPPAPALHEGSASNMSSPLSDVEDKDGDSDIMDLEIMRKNPGGDYGAQRDTATSPDHEESGADDGDHDDDSNLSDVDINDSEAETERLYDSPAKRKASSNSSPVRVVHGRDFQASPSKLSQQTRAAAGRGDGADDDAGSSSEKDQSDSESSATPAARKPSREVPGAKTPPKSRDVRRRGSQSSDRGNDALDSSKTSVSDTRKRKRSPATESIEADQPVRKRIGSVPAAMDGVDETTTVASTADDADTTPVDIRSGEHSEDEAAPSGRASKREAASPTRSKRSVGRKEKQAPGGDDGGDDGDPSGADNSSGSGRVEESVLPGDDDQPEADADVDHEGEADVDADNEGDVDASHKDEEELGRRKAAQEFILELEKSFAEFRDQYYEERIRLLNEEEAMLTAAEPTHPEYLAMMHSVDARRDDKLRIVEAEYRLNQEALQRWAVAGRAQIMSQYYQDVRRTREEVLEELGDEWYRIQQQRRFHANNIADFSLRYPDARPKALKQAIAYNKEVSILSGIAKHRGFPGAPEIAGASLAEIEDDLEEIAQARRGVHHAGAVAATFQDYGAIPNERILGPAGAEFLKQTPWANPNHPSHQLPRPQNKTTGTAQNSSPTVVSHSHRHPNPSRRHEYPDHASTLDGASRLSPMPHKPGLVVAPEANA</sequence>